<keyword evidence="5 7" id="KW-0326">Glycosidase</keyword>
<dbReference type="InterPro" id="IPR016455">
    <property type="entry name" value="XTH"/>
</dbReference>
<dbReference type="FunFam" id="2.60.120.200:FF:000025">
    <property type="entry name" value="Xyloglucan endotransglucosylase/hydrolase"/>
    <property type="match status" value="1"/>
</dbReference>
<evidence type="ECO:0000256" key="1">
    <source>
        <dbReference type="ARBA" id="ARBA00022679"/>
    </source>
</evidence>
<gene>
    <name evidence="9" type="ORF">RND71_030035</name>
</gene>
<keyword evidence="7" id="KW-0134">Cell wall</keyword>
<dbReference type="Pfam" id="PF06955">
    <property type="entry name" value="XET_C"/>
    <property type="match status" value="1"/>
</dbReference>
<evidence type="ECO:0000256" key="3">
    <source>
        <dbReference type="ARBA" id="ARBA00023157"/>
    </source>
</evidence>
<dbReference type="InterPro" id="IPR036457">
    <property type="entry name" value="PPM-type-like_dom_sf"/>
</dbReference>
<evidence type="ECO:0000256" key="6">
    <source>
        <dbReference type="ARBA" id="ARBA00038488"/>
    </source>
</evidence>
<evidence type="ECO:0000259" key="8">
    <source>
        <dbReference type="PROSITE" id="PS51762"/>
    </source>
</evidence>
<dbReference type="Pfam" id="PF00481">
    <property type="entry name" value="PP2C"/>
    <property type="match status" value="1"/>
</dbReference>
<dbReference type="EC" id="2.4.1.207" evidence="7"/>
<feature type="domain" description="GH16" evidence="8">
    <location>
        <begin position="51"/>
        <end position="284"/>
    </location>
</feature>
<keyword evidence="2 7" id="KW-0378">Hydrolase</keyword>
<dbReference type="GO" id="GO:0016762">
    <property type="term" value="F:xyloglucan:xyloglucosyl transferase activity"/>
    <property type="evidence" value="ECO:0007669"/>
    <property type="project" value="UniProtKB-EC"/>
</dbReference>
<comment type="function">
    <text evidence="7">Catalyzes xyloglucan endohydrolysis (XEH) and/or endotransglycosylation (XET). Cleaves and religates xyloglucan polymers, an essential constituent of the primary cell wall, and thereby participates in cell wall construction of growing tissues.</text>
</comment>
<dbReference type="InterPro" id="IPR008263">
    <property type="entry name" value="GH16_AS"/>
</dbReference>
<protein>
    <recommendedName>
        <fullName evidence="7">Xyloglucan endotransglucosylase/hydrolase</fullName>
        <ecNumber evidence="7">2.4.1.207</ecNumber>
    </recommendedName>
</protein>
<dbReference type="PANTHER" id="PTHR31062">
    <property type="entry name" value="XYLOGLUCAN ENDOTRANSGLUCOSYLASE/HYDROLASE PROTEIN 8-RELATED"/>
    <property type="match status" value="1"/>
</dbReference>
<dbReference type="InterPro" id="IPR010713">
    <property type="entry name" value="XET_C"/>
</dbReference>
<dbReference type="EMBL" id="JAVYJV010000016">
    <property type="protein sequence ID" value="KAK4350722.1"/>
    <property type="molecule type" value="Genomic_DNA"/>
</dbReference>
<keyword evidence="1 7" id="KW-0808">Transferase</keyword>
<evidence type="ECO:0000256" key="2">
    <source>
        <dbReference type="ARBA" id="ARBA00022801"/>
    </source>
</evidence>
<dbReference type="Pfam" id="PF00722">
    <property type="entry name" value="Glyco_hydro_16"/>
    <property type="match status" value="1"/>
</dbReference>
<keyword evidence="7" id="KW-0961">Cell wall biogenesis/degradation</keyword>
<evidence type="ECO:0000256" key="5">
    <source>
        <dbReference type="ARBA" id="ARBA00023295"/>
    </source>
</evidence>
<organism evidence="9 10">
    <name type="scientific">Anisodus tanguticus</name>
    <dbReference type="NCBI Taxonomy" id="243964"/>
    <lineage>
        <taxon>Eukaryota</taxon>
        <taxon>Viridiplantae</taxon>
        <taxon>Streptophyta</taxon>
        <taxon>Embryophyta</taxon>
        <taxon>Tracheophyta</taxon>
        <taxon>Spermatophyta</taxon>
        <taxon>Magnoliopsida</taxon>
        <taxon>eudicotyledons</taxon>
        <taxon>Gunneridae</taxon>
        <taxon>Pentapetalae</taxon>
        <taxon>asterids</taxon>
        <taxon>lamiids</taxon>
        <taxon>Solanales</taxon>
        <taxon>Solanaceae</taxon>
        <taxon>Solanoideae</taxon>
        <taxon>Hyoscyameae</taxon>
        <taxon>Anisodus</taxon>
    </lineage>
</organism>
<keyword evidence="4" id="KW-0325">Glycoprotein</keyword>
<keyword evidence="3" id="KW-1015">Disulfide bond</keyword>
<evidence type="ECO:0000256" key="4">
    <source>
        <dbReference type="ARBA" id="ARBA00023180"/>
    </source>
</evidence>
<dbReference type="SUPFAM" id="SSF49899">
    <property type="entry name" value="Concanavalin A-like lectins/glucanases"/>
    <property type="match status" value="1"/>
</dbReference>
<evidence type="ECO:0000313" key="9">
    <source>
        <dbReference type="EMBL" id="KAK4350722.1"/>
    </source>
</evidence>
<dbReference type="Proteomes" id="UP001291623">
    <property type="component" value="Unassembled WGS sequence"/>
</dbReference>
<dbReference type="GO" id="GO:0010411">
    <property type="term" value="P:xyloglucan metabolic process"/>
    <property type="evidence" value="ECO:0007669"/>
    <property type="project" value="InterPro"/>
</dbReference>
<keyword evidence="10" id="KW-1185">Reference proteome</keyword>
<dbReference type="PROSITE" id="PS51762">
    <property type="entry name" value="GH16_2"/>
    <property type="match status" value="1"/>
</dbReference>
<keyword evidence="7" id="KW-0052">Apoplast</keyword>
<dbReference type="GO" id="GO:0071555">
    <property type="term" value="P:cell wall organization"/>
    <property type="evidence" value="ECO:0007669"/>
    <property type="project" value="UniProtKB-KW"/>
</dbReference>
<dbReference type="AlphaFoldDB" id="A0AAE1V0Q6"/>
<proteinExistence type="inferred from homology"/>
<sequence>MFQEALKNDYISGSTAIVVLWMNGQILVGNLGDSKALLCSRRTHFDQDSEAPFSFLTILEELTRDHHHDRDDEKSRSFEALAKDEGIENRESWASVNFTDVFESSWAPDHIAVVGDQVTLSLDNSSGCGFESKIKYLFGKASAQIKLVDGDSAGTVIAFYMSSEGANHDELDFEFLGNVSGEPYLVQTNVYVNGIGDREQRHSLWFDPTTDFHTYSFFWNHHTIIFSVDEIPIRVFQNKEKKGVAYPKNQGMGIYGSLWNADDWATQGGRVKTNWSHSPFVTTFRSFEIDACDLSGEDIAAAGAKCGKLAHFLWDKPAMKGLKKSKKRQFKMVQSKYLVYDYCKDTARFTQMPKECSH</sequence>
<comment type="similarity">
    <text evidence="6">Belongs to the glycosyl hydrolase 16 family. XTH group 1 subfamily.</text>
</comment>
<dbReference type="InterPro" id="IPR044791">
    <property type="entry name" value="Beta-glucanase/XTH"/>
</dbReference>
<dbReference type="GO" id="GO:0048046">
    <property type="term" value="C:apoplast"/>
    <property type="evidence" value="ECO:0007669"/>
    <property type="project" value="UniProtKB-SubCell"/>
</dbReference>
<dbReference type="PROSITE" id="PS01034">
    <property type="entry name" value="GH16_1"/>
    <property type="match status" value="1"/>
</dbReference>
<comment type="subcellular location">
    <subcellularLocation>
        <location evidence="7">Secreted</location>
        <location evidence="7">Cell wall</location>
    </subcellularLocation>
    <subcellularLocation>
        <location evidence="7">Secreted</location>
        <location evidence="7">Extracellular space</location>
        <location evidence="7">Apoplast</location>
    </subcellularLocation>
</comment>
<dbReference type="CDD" id="cd02176">
    <property type="entry name" value="GH16_XET"/>
    <property type="match status" value="1"/>
</dbReference>
<reference evidence="9" key="1">
    <citation type="submission" date="2023-12" db="EMBL/GenBank/DDBJ databases">
        <title>Genome assembly of Anisodus tanguticus.</title>
        <authorList>
            <person name="Wang Y.-J."/>
        </authorList>
    </citation>
    <scope>NUCLEOTIDE SEQUENCE</scope>
    <source>
        <strain evidence="9">KB-2021</strain>
        <tissue evidence="9">Leaf</tissue>
    </source>
</reference>
<comment type="PTM">
    <text evidence="7">Contains at least one intrachain disulfide bond essential for its enzymatic activity.</text>
</comment>
<dbReference type="SUPFAM" id="SSF81606">
    <property type="entry name" value="PP2C-like"/>
    <property type="match status" value="1"/>
</dbReference>
<dbReference type="Gene3D" id="2.60.120.200">
    <property type="match status" value="1"/>
</dbReference>
<comment type="caution">
    <text evidence="9">The sequence shown here is derived from an EMBL/GenBank/DDBJ whole genome shotgun (WGS) entry which is preliminary data.</text>
</comment>
<evidence type="ECO:0000256" key="7">
    <source>
        <dbReference type="RuleBase" id="RU361120"/>
    </source>
</evidence>
<keyword evidence="7" id="KW-0964">Secreted</keyword>
<name>A0AAE1V0Q6_9SOLA</name>
<dbReference type="Gene3D" id="3.60.40.10">
    <property type="entry name" value="PPM-type phosphatase domain"/>
    <property type="match status" value="1"/>
</dbReference>
<accession>A0AAE1V0Q6</accession>
<dbReference type="GO" id="GO:0004553">
    <property type="term" value="F:hydrolase activity, hydrolyzing O-glycosyl compounds"/>
    <property type="evidence" value="ECO:0007669"/>
    <property type="project" value="InterPro"/>
</dbReference>
<evidence type="ECO:0000313" key="10">
    <source>
        <dbReference type="Proteomes" id="UP001291623"/>
    </source>
</evidence>
<dbReference type="GO" id="GO:0042546">
    <property type="term" value="P:cell wall biogenesis"/>
    <property type="evidence" value="ECO:0007669"/>
    <property type="project" value="InterPro"/>
</dbReference>
<dbReference type="InterPro" id="IPR001932">
    <property type="entry name" value="PPM-type_phosphatase-like_dom"/>
</dbReference>
<dbReference type="InterPro" id="IPR013320">
    <property type="entry name" value="ConA-like_dom_sf"/>
</dbReference>
<dbReference type="InterPro" id="IPR000757">
    <property type="entry name" value="Beta-glucanase-like"/>
</dbReference>